<evidence type="ECO:0000313" key="2">
    <source>
        <dbReference type="Proteomes" id="UP001596156"/>
    </source>
</evidence>
<gene>
    <name evidence="1" type="ORF">ACFPN6_31330</name>
</gene>
<dbReference type="Proteomes" id="UP001596156">
    <property type="component" value="Unassembled WGS sequence"/>
</dbReference>
<proteinExistence type="predicted"/>
<protein>
    <submittedName>
        <fullName evidence="1">Spore-associated protein A</fullName>
    </submittedName>
</protein>
<comment type="caution">
    <text evidence="1">The sequence shown here is derived from an EMBL/GenBank/DDBJ whole genome shotgun (WGS) entry which is preliminary data.</text>
</comment>
<accession>A0ABW0DFM2</accession>
<reference evidence="2" key="1">
    <citation type="journal article" date="2019" name="Int. J. Syst. Evol. Microbiol.">
        <title>The Global Catalogue of Microorganisms (GCM) 10K type strain sequencing project: providing services to taxonomists for standard genome sequencing and annotation.</title>
        <authorList>
            <consortium name="The Broad Institute Genomics Platform"/>
            <consortium name="The Broad Institute Genome Sequencing Center for Infectious Disease"/>
            <person name="Wu L."/>
            <person name="Ma J."/>
        </authorList>
    </citation>
    <scope>NUCLEOTIDE SEQUENCE [LARGE SCALE GENOMIC DNA]</scope>
    <source>
        <strain evidence="2">CCM 8479</strain>
    </source>
</reference>
<evidence type="ECO:0000313" key="1">
    <source>
        <dbReference type="EMBL" id="MFC5228963.1"/>
    </source>
</evidence>
<keyword evidence="2" id="KW-1185">Reference proteome</keyword>
<dbReference type="EMBL" id="JBHSKL010000047">
    <property type="protein sequence ID" value="MFC5228963.1"/>
    <property type="molecule type" value="Genomic_DNA"/>
</dbReference>
<name>A0ABW0DFM2_STRFI</name>
<dbReference type="RefSeq" id="WP_344644019.1">
    <property type="nucleotide sequence ID" value="NZ_BAAASS010000006.1"/>
</dbReference>
<sequence length="160" mass="16657">MSITGEQMIFTFTSPVKTKEVSSVLRSRIKAAAVVGAVAAAGLFATATPASAVAAPTPGAVCGSGYKVINSKDLGAAIVYLTYNSSNGYNCVTTIQENPSAPGVIWMGASIQKSGGSEIRDFGNYGVYAGPVYVHAPDTCIKWGGGMYDYVWRSGWEHCG</sequence>
<organism evidence="1 2">
    <name type="scientific">Streptomyces fimbriatus</name>
    <dbReference type="NCBI Taxonomy" id="68197"/>
    <lineage>
        <taxon>Bacteria</taxon>
        <taxon>Bacillati</taxon>
        <taxon>Actinomycetota</taxon>
        <taxon>Actinomycetes</taxon>
        <taxon>Kitasatosporales</taxon>
        <taxon>Streptomycetaceae</taxon>
        <taxon>Streptomyces</taxon>
    </lineage>
</organism>